<comment type="similarity">
    <text evidence="2 9">Belongs to the eukaryotic diacylglycerol kinase family.</text>
</comment>
<dbReference type="EMBL" id="HBGS01056694">
    <property type="protein sequence ID" value="CAD9479416.1"/>
    <property type="molecule type" value="Transcribed_RNA"/>
</dbReference>
<dbReference type="GO" id="GO:0016020">
    <property type="term" value="C:membrane"/>
    <property type="evidence" value="ECO:0007669"/>
    <property type="project" value="UniProtKB-SubCell"/>
</dbReference>
<protein>
    <recommendedName>
        <fullName evidence="9">Diacylglycerol kinase</fullName>
        <shortName evidence="9">DAG kinase</shortName>
        <ecNumber evidence="9">2.7.1.107</ecNumber>
    </recommendedName>
</protein>
<proteinExistence type="inferred from homology"/>
<evidence type="ECO:0000256" key="6">
    <source>
        <dbReference type="ARBA" id="ARBA00022777"/>
    </source>
</evidence>
<evidence type="ECO:0000256" key="8">
    <source>
        <dbReference type="ARBA" id="ARBA00023136"/>
    </source>
</evidence>
<dbReference type="SMART" id="SM00046">
    <property type="entry name" value="DAGKc"/>
    <property type="match status" value="1"/>
</dbReference>
<evidence type="ECO:0000313" key="11">
    <source>
        <dbReference type="EMBL" id="CAD9479416.1"/>
    </source>
</evidence>
<dbReference type="Gene3D" id="3.40.50.10330">
    <property type="entry name" value="Probable inorganic polyphosphate/atp-NAD kinase, domain 1"/>
    <property type="match status" value="1"/>
</dbReference>
<dbReference type="Gene3D" id="2.60.200.40">
    <property type="match status" value="1"/>
</dbReference>
<keyword evidence="8" id="KW-0472">Membrane</keyword>
<organism evidence="11">
    <name type="scientific">Octactis speculum</name>
    <dbReference type="NCBI Taxonomy" id="3111310"/>
    <lineage>
        <taxon>Eukaryota</taxon>
        <taxon>Sar</taxon>
        <taxon>Stramenopiles</taxon>
        <taxon>Ochrophyta</taxon>
        <taxon>Dictyochophyceae</taxon>
        <taxon>Dictyochales</taxon>
        <taxon>Dictyochaceae</taxon>
        <taxon>Octactis</taxon>
    </lineage>
</organism>
<dbReference type="InterPro" id="IPR000756">
    <property type="entry name" value="Diacylglycerol_kin_accessory"/>
</dbReference>
<dbReference type="SMART" id="SM00045">
    <property type="entry name" value="DAGKa"/>
    <property type="match status" value="1"/>
</dbReference>
<keyword evidence="5" id="KW-0862">Zinc</keyword>
<dbReference type="AlphaFoldDB" id="A0A7S2MF19"/>
<dbReference type="PANTHER" id="PTHR11255">
    <property type="entry name" value="DIACYLGLYCEROL KINASE"/>
    <property type="match status" value="1"/>
</dbReference>
<evidence type="ECO:0000256" key="2">
    <source>
        <dbReference type="ARBA" id="ARBA00009280"/>
    </source>
</evidence>
<evidence type="ECO:0000256" key="4">
    <source>
        <dbReference type="ARBA" id="ARBA00022741"/>
    </source>
</evidence>
<reference evidence="11" key="1">
    <citation type="submission" date="2021-01" db="EMBL/GenBank/DDBJ databases">
        <authorList>
            <person name="Corre E."/>
            <person name="Pelletier E."/>
            <person name="Niang G."/>
            <person name="Scheremetjew M."/>
            <person name="Finn R."/>
            <person name="Kale V."/>
            <person name="Holt S."/>
            <person name="Cochrane G."/>
            <person name="Meng A."/>
            <person name="Brown T."/>
            <person name="Cohen L."/>
        </authorList>
    </citation>
    <scope>NUCLEOTIDE SEQUENCE</scope>
    <source>
        <strain evidence="11">CCMP1381</strain>
    </source>
</reference>
<keyword evidence="3 9" id="KW-0808">Transferase</keyword>
<dbReference type="InterPro" id="IPR037607">
    <property type="entry name" value="DGK"/>
</dbReference>
<keyword evidence="4 9" id="KW-0547">Nucleotide-binding</keyword>
<dbReference type="EC" id="2.7.1.107" evidence="9"/>
<keyword evidence="6 9" id="KW-0418">Kinase</keyword>
<dbReference type="InterPro" id="IPR001206">
    <property type="entry name" value="Diacylglycerol_kinase_cat_dom"/>
</dbReference>
<dbReference type="InterPro" id="IPR016064">
    <property type="entry name" value="NAD/diacylglycerol_kinase_sf"/>
</dbReference>
<dbReference type="SUPFAM" id="SSF111331">
    <property type="entry name" value="NAD kinase/diacylglycerol kinase-like"/>
    <property type="match status" value="1"/>
</dbReference>
<evidence type="ECO:0000256" key="5">
    <source>
        <dbReference type="ARBA" id="ARBA00022771"/>
    </source>
</evidence>
<dbReference type="InterPro" id="IPR017438">
    <property type="entry name" value="ATP-NAD_kinase_N"/>
</dbReference>
<evidence type="ECO:0000256" key="7">
    <source>
        <dbReference type="ARBA" id="ARBA00022840"/>
    </source>
</evidence>
<dbReference type="GO" id="GO:0004143">
    <property type="term" value="F:ATP-dependent diacylglycerol kinase activity"/>
    <property type="evidence" value="ECO:0007669"/>
    <property type="project" value="UniProtKB-EC"/>
</dbReference>
<dbReference type="GO" id="GO:0008270">
    <property type="term" value="F:zinc ion binding"/>
    <property type="evidence" value="ECO:0007669"/>
    <property type="project" value="UniProtKB-KW"/>
</dbReference>
<evidence type="ECO:0000256" key="9">
    <source>
        <dbReference type="RuleBase" id="RU361128"/>
    </source>
</evidence>
<comment type="catalytic activity">
    <reaction evidence="9">
        <text>a 1,2-diacyl-sn-glycerol + ATP = a 1,2-diacyl-sn-glycero-3-phosphate + ADP + H(+)</text>
        <dbReference type="Rhea" id="RHEA:10272"/>
        <dbReference type="ChEBI" id="CHEBI:15378"/>
        <dbReference type="ChEBI" id="CHEBI:17815"/>
        <dbReference type="ChEBI" id="CHEBI:30616"/>
        <dbReference type="ChEBI" id="CHEBI:58608"/>
        <dbReference type="ChEBI" id="CHEBI:456216"/>
        <dbReference type="EC" id="2.7.1.107"/>
    </reaction>
</comment>
<dbReference type="Pfam" id="PF00781">
    <property type="entry name" value="DAGK_cat"/>
    <property type="match status" value="1"/>
</dbReference>
<dbReference type="GO" id="GO:0007200">
    <property type="term" value="P:phospholipase C-activating G protein-coupled receptor signaling pathway"/>
    <property type="evidence" value="ECO:0007669"/>
    <property type="project" value="InterPro"/>
</dbReference>
<keyword evidence="7 9" id="KW-0067">ATP-binding</keyword>
<accession>A0A7S2MF19</accession>
<evidence type="ECO:0000256" key="3">
    <source>
        <dbReference type="ARBA" id="ARBA00022679"/>
    </source>
</evidence>
<evidence type="ECO:0000259" key="10">
    <source>
        <dbReference type="PROSITE" id="PS50146"/>
    </source>
</evidence>
<dbReference type="GO" id="GO:0005524">
    <property type="term" value="F:ATP binding"/>
    <property type="evidence" value="ECO:0007669"/>
    <property type="project" value="UniProtKB-KW"/>
</dbReference>
<dbReference type="PANTHER" id="PTHR11255:SF54">
    <property type="entry name" value="DIACYLGLYCEROL KINASE THETA"/>
    <property type="match status" value="1"/>
</dbReference>
<dbReference type="PROSITE" id="PS50146">
    <property type="entry name" value="DAGK"/>
    <property type="match status" value="1"/>
</dbReference>
<dbReference type="Pfam" id="PF00609">
    <property type="entry name" value="DAGK_acc"/>
    <property type="match status" value="1"/>
</dbReference>
<comment type="subcellular location">
    <subcellularLocation>
        <location evidence="1">Membrane</location>
    </subcellularLocation>
</comment>
<sequence>MRCELATFVLAIQAFSSGVFFAKALNGVKSFQTLIAPSHAFRRKFQPPGRENKVGRPQRCDYEIDLDVLSELDCNPLLVFVNTRSGGRLGCQIMDIFSKVLHDFQVVDLDEQDAPEEMIEFFAPLHRLRQQANSNGTSIQDSSGLRALCCGGDGTVGWVLSLLKEVSIPLAIMPLGTGNDLARVTGWGGGFDGSIDEKLAFRLLDACSQAQPCFMDRWSCTINPPKQVRSGFESGEGAEGGGADQLYESIKSRQILSSLYLGLGIDARVTLDFHEARKKRPTIFFSRMVNKLLYGYMAAISKRPGALVDKVAVDIDGKSLQLPTSTQSVVLLNVNSYMGGVQVWCAKKGLNWRAKNNAKKRIEEITREMGERQLKGARHDDGVLEVVAINGVLHLAFILFGFCSPNQIGQGSRVRIVSAMPLPLQIDGEPMNVVGGSELIVEACPSSSLLLRNDPERYSFPERGENPVAQHLIRMYDNGV</sequence>
<keyword evidence="5" id="KW-0863">Zinc-finger</keyword>
<feature type="domain" description="DAGKc" evidence="10">
    <location>
        <begin position="72"/>
        <end position="224"/>
    </location>
</feature>
<name>A0A7S2MF19_9STRA</name>
<keyword evidence="5" id="KW-0479">Metal-binding</keyword>
<gene>
    <name evidence="11" type="ORF">DSPE1174_LOCUS29544</name>
</gene>
<evidence type="ECO:0000256" key="1">
    <source>
        <dbReference type="ARBA" id="ARBA00004370"/>
    </source>
</evidence>